<dbReference type="PANTHER" id="PTHR24006:SF702">
    <property type="entry name" value="UBIQUITIN CARBOXYL-TERMINAL HYDROLASE 47"/>
    <property type="match status" value="1"/>
</dbReference>
<dbReference type="Pfam" id="PF00443">
    <property type="entry name" value="UCH"/>
    <property type="match status" value="1"/>
</dbReference>
<name>A0A7L3YKE1_FREGA</name>
<gene>
    <name evidence="2" type="primary">Usp47</name>
    <name evidence="2" type="ORF">FREGRA_R13010</name>
</gene>
<dbReference type="InterPro" id="IPR018200">
    <property type="entry name" value="USP_CS"/>
</dbReference>
<accession>A0A7L3YKE1</accession>
<dbReference type="EMBL" id="VZZT01000167">
    <property type="protein sequence ID" value="NXW00958.1"/>
    <property type="molecule type" value="Genomic_DNA"/>
</dbReference>
<dbReference type="GO" id="GO:0005829">
    <property type="term" value="C:cytosol"/>
    <property type="evidence" value="ECO:0007669"/>
    <property type="project" value="TreeGrafter"/>
</dbReference>
<reference evidence="2 3" key="1">
    <citation type="submission" date="2019-09" db="EMBL/GenBank/DDBJ databases">
        <title>Bird 10,000 Genomes (B10K) Project - Family phase.</title>
        <authorList>
            <person name="Zhang G."/>
        </authorList>
    </citation>
    <scope>NUCLEOTIDE SEQUENCE [LARGE SCALE GENOMIC DNA]</scope>
    <source>
        <strain evidence="2">B10K-DU-006-09</strain>
        <tissue evidence="2">Muscle</tissue>
    </source>
</reference>
<feature type="non-terminal residue" evidence="2">
    <location>
        <position position="1"/>
    </location>
</feature>
<dbReference type="SUPFAM" id="SSF54001">
    <property type="entry name" value="Cysteine proteinases"/>
    <property type="match status" value="1"/>
</dbReference>
<dbReference type="PANTHER" id="PTHR24006">
    <property type="entry name" value="UBIQUITIN CARBOXYL-TERMINAL HYDROLASE"/>
    <property type="match status" value="1"/>
</dbReference>
<dbReference type="Gene3D" id="3.90.70.10">
    <property type="entry name" value="Cysteine proteinases"/>
    <property type="match status" value="1"/>
</dbReference>
<dbReference type="AlphaFoldDB" id="A0A7L3YKE1"/>
<dbReference type="PROSITE" id="PS50235">
    <property type="entry name" value="USP_3"/>
    <property type="match status" value="1"/>
</dbReference>
<evidence type="ECO:0000259" key="1">
    <source>
        <dbReference type="PROSITE" id="PS50235"/>
    </source>
</evidence>
<comment type="caution">
    <text evidence="2">The sequence shown here is derived from an EMBL/GenBank/DDBJ whole genome shotgun (WGS) entry which is preliminary data.</text>
</comment>
<dbReference type="InterPro" id="IPR028889">
    <property type="entry name" value="USP"/>
</dbReference>
<dbReference type="GO" id="GO:0004843">
    <property type="term" value="F:cysteine-type deubiquitinase activity"/>
    <property type="evidence" value="ECO:0007669"/>
    <property type="project" value="InterPro"/>
</dbReference>
<dbReference type="GO" id="GO:0016579">
    <property type="term" value="P:protein deubiquitination"/>
    <property type="evidence" value="ECO:0007669"/>
    <property type="project" value="InterPro"/>
</dbReference>
<evidence type="ECO:0000313" key="2">
    <source>
        <dbReference type="EMBL" id="NXW00958.1"/>
    </source>
</evidence>
<proteinExistence type="predicted"/>
<dbReference type="InterPro" id="IPR038765">
    <property type="entry name" value="Papain-like_cys_pep_sf"/>
</dbReference>
<dbReference type="GO" id="GO:0005634">
    <property type="term" value="C:nucleus"/>
    <property type="evidence" value="ECO:0007669"/>
    <property type="project" value="TreeGrafter"/>
</dbReference>
<keyword evidence="2" id="KW-0378">Hydrolase</keyword>
<dbReference type="InterPro" id="IPR050164">
    <property type="entry name" value="Peptidase_C19"/>
</dbReference>
<dbReference type="PROSITE" id="PS00972">
    <property type="entry name" value="USP_1"/>
    <property type="match status" value="1"/>
</dbReference>
<dbReference type="Pfam" id="PF25985">
    <property type="entry name" value="Ubiquitin_USP47_N"/>
    <property type="match status" value="1"/>
</dbReference>
<organism evidence="2 3">
    <name type="scientific">Fregetta grallaria</name>
    <name type="common">White-bellied storm-petrel</name>
    <name type="synonym">Procellaria grallaria</name>
    <dbReference type="NCBI Taxonomy" id="79628"/>
    <lineage>
        <taxon>Eukaryota</taxon>
        <taxon>Metazoa</taxon>
        <taxon>Chordata</taxon>
        <taxon>Craniata</taxon>
        <taxon>Vertebrata</taxon>
        <taxon>Euteleostomi</taxon>
        <taxon>Archelosauria</taxon>
        <taxon>Archosauria</taxon>
        <taxon>Dinosauria</taxon>
        <taxon>Saurischia</taxon>
        <taxon>Theropoda</taxon>
        <taxon>Coelurosauria</taxon>
        <taxon>Aves</taxon>
        <taxon>Neognathae</taxon>
        <taxon>Neoaves</taxon>
        <taxon>Aequornithes</taxon>
        <taxon>Procellariiformes</taxon>
        <taxon>Hydrobatidae</taxon>
        <taxon>Fregetta</taxon>
    </lineage>
</organism>
<protein>
    <submittedName>
        <fullName evidence="2">UBP47 hydrolase</fullName>
    </submittedName>
</protein>
<keyword evidence="3" id="KW-1185">Reference proteome</keyword>
<dbReference type="Proteomes" id="UP000563060">
    <property type="component" value="Unassembled WGS sequence"/>
</dbReference>
<evidence type="ECO:0000313" key="3">
    <source>
        <dbReference type="Proteomes" id="UP000563060"/>
    </source>
</evidence>
<dbReference type="InterPro" id="IPR001394">
    <property type="entry name" value="Peptidase_C19_UCH"/>
</dbReference>
<feature type="non-terminal residue" evidence="2">
    <location>
        <position position="222"/>
    </location>
</feature>
<feature type="domain" description="USP" evidence="1">
    <location>
        <begin position="159"/>
        <end position="222"/>
    </location>
</feature>
<sequence>ESAAEEPRVLCIIQDTTNSKTVNERVTLNLPASTPLKRLFEDVASKVGYVNGTFDLVWGNGDNVTDTVWQKYFLFPFDSKHLNLHIIEKCWKKNFLHLTDKDGEQPHIMPEESGTTDDSVQDRFIGPLPREGSVGCTNDYVSQSYSYSSVLSKSETGYVGLVNQAMTCYLNSLLQTLFMTPEFRNALYKWEFEESEEDPVTSIPYQLQRLFVLLQTSKKRAI</sequence>